<dbReference type="EMBL" id="JACZDF010000004">
    <property type="protein sequence ID" value="MBD9699715.1"/>
    <property type="molecule type" value="Genomic_DNA"/>
</dbReference>
<dbReference type="RefSeq" id="WP_192279990.1">
    <property type="nucleotide sequence ID" value="NZ_JACZDF010000004.1"/>
</dbReference>
<feature type="transmembrane region" description="Helical" evidence="1">
    <location>
        <begin position="39"/>
        <end position="56"/>
    </location>
</feature>
<accession>A0ABR9DUM2</accession>
<evidence type="ECO:0000313" key="3">
    <source>
        <dbReference type="Proteomes" id="UP000642107"/>
    </source>
</evidence>
<evidence type="ECO:0000256" key="1">
    <source>
        <dbReference type="SAM" id="Phobius"/>
    </source>
</evidence>
<protein>
    <submittedName>
        <fullName evidence="2">YggT family protein</fullName>
    </submittedName>
</protein>
<evidence type="ECO:0000313" key="2">
    <source>
        <dbReference type="EMBL" id="MBD9699715.1"/>
    </source>
</evidence>
<comment type="caution">
    <text evidence="2">The sequence shown here is derived from an EMBL/GenBank/DDBJ whole genome shotgun (WGS) entry which is preliminary data.</text>
</comment>
<gene>
    <name evidence="2" type="ORF">IGS67_09465</name>
</gene>
<dbReference type="Proteomes" id="UP000642107">
    <property type="component" value="Unassembled WGS sequence"/>
</dbReference>
<keyword evidence="1" id="KW-1133">Transmembrane helix</keyword>
<reference evidence="2 3" key="1">
    <citation type="submission" date="2020-09" db="EMBL/GenBank/DDBJ databases">
        <title>Flavimobilis rhizosphaerae sp. nov., isolated from rhizosphere soil of Spartina alterniflora.</title>
        <authorList>
            <person name="Hanqin C."/>
        </authorList>
    </citation>
    <scope>NUCLEOTIDE SEQUENCE [LARGE SCALE GENOMIC DNA]</scope>
    <source>
        <strain evidence="2 3">GY 10621</strain>
    </source>
</reference>
<dbReference type="Pfam" id="PF02325">
    <property type="entry name" value="CCB3_YggT"/>
    <property type="match status" value="1"/>
</dbReference>
<keyword evidence="3" id="KW-1185">Reference proteome</keyword>
<feature type="transmembrane region" description="Helical" evidence="1">
    <location>
        <begin position="12"/>
        <end position="32"/>
    </location>
</feature>
<name>A0ABR9DUM2_9MICO</name>
<keyword evidence="1" id="KW-0812">Transmembrane</keyword>
<proteinExistence type="predicted"/>
<keyword evidence="1" id="KW-0472">Membrane</keyword>
<sequence>MDLVLTLLRLVLWLYLLVLLGRVVIDWIQVFARDWRPRGAVLVLCELIFTLTDPPLKLLRRFIPPLRLGRVQIDLSFIVLFLACSLLMNVLAMIQFTMRAA</sequence>
<dbReference type="InterPro" id="IPR003425">
    <property type="entry name" value="CCB3/YggT"/>
</dbReference>
<feature type="transmembrane region" description="Helical" evidence="1">
    <location>
        <begin position="76"/>
        <end position="96"/>
    </location>
</feature>
<organism evidence="2 3">
    <name type="scientific">Flavimobilis rhizosphaerae</name>
    <dbReference type="NCBI Taxonomy" id="2775421"/>
    <lineage>
        <taxon>Bacteria</taxon>
        <taxon>Bacillati</taxon>
        <taxon>Actinomycetota</taxon>
        <taxon>Actinomycetes</taxon>
        <taxon>Micrococcales</taxon>
        <taxon>Jonesiaceae</taxon>
        <taxon>Flavimobilis</taxon>
    </lineage>
</organism>